<organism evidence="12 13">
    <name type="scientific">Fulvivirga kasyanovii</name>
    <dbReference type="NCBI Taxonomy" id="396812"/>
    <lineage>
        <taxon>Bacteria</taxon>
        <taxon>Pseudomonadati</taxon>
        <taxon>Bacteroidota</taxon>
        <taxon>Cytophagia</taxon>
        <taxon>Cytophagales</taxon>
        <taxon>Fulvivirgaceae</taxon>
        <taxon>Fulvivirga</taxon>
    </lineage>
</organism>
<dbReference type="PANTHER" id="PTHR30625:SF15">
    <property type="entry name" value="BIOPOLYMER TRANSPORT PROTEIN EXBB"/>
    <property type="match status" value="1"/>
</dbReference>
<keyword evidence="2 8" id="KW-0813">Transport</keyword>
<evidence type="ECO:0000256" key="8">
    <source>
        <dbReference type="RuleBase" id="RU004057"/>
    </source>
</evidence>
<proteinExistence type="inferred from homology"/>
<comment type="caution">
    <text evidence="12">The sequence shown here is derived from an EMBL/GenBank/DDBJ whole genome shotgun (WGS) entry which is preliminary data.</text>
</comment>
<keyword evidence="5 8" id="KW-0653">Protein transport</keyword>
<gene>
    <name evidence="12" type="ORF">E1163_24035</name>
</gene>
<evidence type="ECO:0000256" key="9">
    <source>
        <dbReference type="SAM" id="Phobius"/>
    </source>
</evidence>
<evidence type="ECO:0000313" key="13">
    <source>
        <dbReference type="Proteomes" id="UP000798808"/>
    </source>
</evidence>
<dbReference type="EMBL" id="SMLW01000651">
    <property type="protein sequence ID" value="MTI28048.1"/>
    <property type="molecule type" value="Genomic_DNA"/>
</dbReference>
<comment type="similarity">
    <text evidence="8">Belongs to the exbB/tolQ family.</text>
</comment>
<dbReference type="InterPro" id="IPR002898">
    <property type="entry name" value="MotA_ExbB_proton_chnl"/>
</dbReference>
<evidence type="ECO:0000256" key="5">
    <source>
        <dbReference type="ARBA" id="ARBA00022927"/>
    </source>
</evidence>
<evidence type="ECO:0000256" key="3">
    <source>
        <dbReference type="ARBA" id="ARBA00022475"/>
    </source>
</evidence>
<feature type="signal peptide" evidence="10">
    <location>
        <begin position="1"/>
        <end position="22"/>
    </location>
</feature>
<feature type="chain" id="PRO_5045066670" evidence="10">
    <location>
        <begin position="23"/>
        <end position="277"/>
    </location>
</feature>
<evidence type="ECO:0000256" key="7">
    <source>
        <dbReference type="ARBA" id="ARBA00023136"/>
    </source>
</evidence>
<keyword evidence="10" id="KW-0732">Signal</keyword>
<feature type="domain" description="MotA/TolQ/ExbB proton channel" evidence="11">
    <location>
        <begin position="140"/>
        <end position="258"/>
    </location>
</feature>
<evidence type="ECO:0000256" key="4">
    <source>
        <dbReference type="ARBA" id="ARBA00022692"/>
    </source>
</evidence>
<feature type="transmembrane region" description="Helical" evidence="9">
    <location>
        <begin position="82"/>
        <end position="102"/>
    </location>
</feature>
<keyword evidence="4 9" id="KW-0812">Transmembrane</keyword>
<evidence type="ECO:0000256" key="1">
    <source>
        <dbReference type="ARBA" id="ARBA00004651"/>
    </source>
</evidence>
<comment type="subcellular location">
    <subcellularLocation>
        <location evidence="1">Cell membrane</location>
        <topology evidence="1">Multi-pass membrane protein</topology>
    </subcellularLocation>
    <subcellularLocation>
        <location evidence="8">Membrane</location>
        <topology evidence="8">Multi-pass membrane protein</topology>
    </subcellularLocation>
</comment>
<keyword evidence="7 9" id="KW-0472">Membrane</keyword>
<name>A0ABW9RVN5_9BACT</name>
<dbReference type="InterPro" id="IPR050790">
    <property type="entry name" value="ExbB/TolQ_transport"/>
</dbReference>
<dbReference type="Pfam" id="PF01618">
    <property type="entry name" value="MotA_ExbB"/>
    <property type="match status" value="1"/>
</dbReference>
<feature type="transmembrane region" description="Helical" evidence="9">
    <location>
        <begin position="178"/>
        <end position="204"/>
    </location>
</feature>
<keyword evidence="6 9" id="KW-1133">Transmembrane helix</keyword>
<evidence type="ECO:0000256" key="6">
    <source>
        <dbReference type="ARBA" id="ARBA00022989"/>
    </source>
</evidence>
<keyword evidence="3" id="KW-1003">Cell membrane</keyword>
<reference evidence="12 13" key="1">
    <citation type="submission" date="2019-02" db="EMBL/GenBank/DDBJ databases">
        <authorList>
            <person name="Goldberg S.R."/>
            <person name="Haltli B.A."/>
            <person name="Correa H."/>
            <person name="Russell K.G."/>
        </authorList>
    </citation>
    <scope>NUCLEOTIDE SEQUENCE [LARGE SCALE GENOMIC DNA]</scope>
    <source>
        <strain evidence="12 13">JCM 16186</strain>
    </source>
</reference>
<evidence type="ECO:0000313" key="12">
    <source>
        <dbReference type="EMBL" id="MTI28048.1"/>
    </source>
</evidence>
<evidence type="ECO:0000259" key="11">
    <source>
        <dbReference type="Pfam" id="PF01618"/>
    </source>
</evidence>
<evidence type="ECO:0000256" key="2">
    <source>
        <dbReference type="ARBA" id="ARBA00022448"/>
    </source>
</evidence>
<sequence>MKKLFTLLALVGVLSLGSQSMAQDESVDTTTVENDTTAATADPVVEDPDPVVEEETPVQDVETEKSFHQVVKDKFIEGGVEWMTPVLICLILGLAIAIERIITLNLATTNTDKLLANVEDALASGGVEAAKEVTRNTRGPVASIFTQGLMRMSEGIEMVEKSIIAYGSVEMGRLEKGLVWISLFIALAPMLGFTGTVIGMIGAFDAIQAAGDISPQIVANGIKVALLTTVAGLFVGIILQVFYNYLVSKIDSLVNQMEDASITLVDLLVKHKLTGRA</sequence>
<dbReference type="PANTHER" id="PTHR30625">
    <property type="entry name" value="PROTEIN TOLQ"/>
    <property type="match status" value="1"/>
</dbReference>
<keyword evidence="13" id="KW-1185">Reference proteome</keyword>
<evidence type="ECO:0000256" key="10">
    <source>
        <dbReference type="SAM" id="SignalP"/>
    </source>
</evidence>
<feature type="transmembrane region" description="Helical" evidence="9">
    <location>
        <begin position="224"/>
        <end position="247"/>
    </location>
</feature>
<dbReference type="Proteomes" id="UP000798808">
    <property type="component" value="Unassembled WGS sequence"/>
</dbReference>
<dbReference type="RefSeq" id="WP_155175180.1">
    <property type="nucleotide sequence ID" value="NZ_BAAAFL010000008.1"/>
</dbReference>
<accession>A0ABW9RVN5</accession>
<protein>
    <submittedName>
        <fullName evidence="12">MotA/TolQ/ExbB proton channel family protein</fullName>
    </submittedName>
</protein>